<dbReference type="PANTHER" id="PTHR39515:SF2">
    <property type="entry name" value="HTH-TYPE TRANSCRIPTIONAL REGULATOR RV0880"/>
    <property type="match status" value="1"/>
</dbReference>
<evidence type="ECO:0000313" key="3">
    <source>
        <dbReference type="Proteomes" id="UP000216020"/>
    </source>
</evidence>
<dbReference type="Pfam" id="PF12802">
    <property type="entry name" value="MarR_2"/>
    <property type="match status" value="1"/>
</dbReference>
<dbReference type="SMART" id="SM00347">
    <property type="entry name" value="HTH_MARR"/>
    <property type="match status" value="1"/>
</dbReference>
<dbReference type="Proteomes" id="UP000216020">
    <property type="component" value="Unassembled WGS sequence"/>
</dbReference>
<dbReference type="PANTHER" id="PTHR39515">
    <property type="entry name" value="CONSERVED PROTEIN"/>
    <property type="match status" value="1"/>
</dbReference>
<reference evidence="3" key="1">
    <citation type="submission" date="2017-05" db="EMBL/GenBank/DDBJ databases">
        <title>Complete and WGS of Bordetella genogroups.</title>
        <authorList>
            <person name="Spilker T."/>
            <person name="Lipuma J."/>
        </authorList>
    </citation>
    <scope>NUCLEOTIDE SEQUENCE [LARGE SCALE GENOMIC DNA]</scope>
    <source>
        <strain evidence="3">AU16122</strain>
    </source>
</reference>
<dbReference type="RefSeq" id="WP_094856313.1">
    <property type="nucleotide sequence ID" value="NZ_NEVM01000005.1"/>
</dbReference>
<organism evidence="2 3">
    <name type="scientific">Bordetella genomosp. 10</name>
    <dbReference type="NCBI Taxonomy" id="1416804"/>
    <lineage>
        <taxon>Bacteria</taxon>
        <taxon>Pseudomonadati</taxon>
        <taxon>Pseudomonadota</taxon>
        <taxon>Betaproteobacteria</taxon>
        <taxon>Burkholderiales</taxon>
        <taxon>Alcaligenaceae</taxon>
        <taxon>Bordetella</taxon>
    </lineage>
</organism>
<dbReference type="InterPro" id="IPR052526">
    <property type="entry name" value="HTH-type_Bedaq_tolerance"/>
</dbReference>
<dbReference type="InterPro" id="IPR036390">
    <property type="entry name" value="WH_DNA-bd_sf"/>
</dbReference>
<comment type="caution">
    <text evidence="2">The sequence shown here is derived from an EMBL/GenBank/DDBJ whole genome shotgun (WGS) entry which is preliminary data.</text>
</comment>
<dbReference type="OrthoDB" id="3215377at2"/>
<dbReference type="SUPFAM" id="SSF46785">
    <property type="entry name" value="Winged helix' DNA-binding domain"/>
    <property type="match status" value="1"/>
</dbReference>
<dbReference type="GO" id="GO:0003700">
    <property type="term" value="F:DNA-binding transcription factor activity"/>
    <property type="evidence" value="ECO:0007669"/>
    <property type="project" value="InterPro"/>
</dbReference>
<dbReference type="AlphaFoldDB" id="A0A261S3I0"/>
<dbReference type="InterPro" id="IPR036388">
    <property type="entry name" value="WH-like_DNA-bd_sf"/>
</dbReference>
<dbReference type="InterPro" id="IPR000835">
    <property type="entry name" value="HTH_MarR-typ"/>
</dbReference>
<feature type="domain" description="HTH marR-type" evidence="1">
    <location>
        <begin position="13"/>
        <end position="149"/>
    </location>
</feature>
<evidence type="ECO:0000313" key="2">
    <source>
        <dbReference type="EMBL" id="OZI31908.1"/>
    </source>
</evidence>
<dbReference type="Gene3D" id="1.10.287.100">
    <property type="match status" value="1"/>
</dbReference>
<dbReference type="EMBL" id="NEVM01000005">
    <property type="protein sequence ID" value="OZI31908.1"/>
    <property type="molecule type" value="Genomic_DNA"/>
</dbReference>
<evidence type="ECO:0000259" key="1">
    <source>
        <dbReference type="PROSITE" id="PS50995"/>
    </source>
</evidence>
<sequence length="150" mass="16464">MTTPRARSGTQETLRIAADLRASMSRLRRRLREEAPAAALTWPQISVVAQLERLARATVSTLARAEGVKPQTMGALVAALHEGGYAEGVADPHDGRQTLWSLTPKGQAWFKTHRAVREDWLSGAIHARLDPAERKTLAQAVQLLERLAQA</sequence>
<accession>A0A261S3I0</accession>
<proteinExistence type="predicted"/>
<protein>
    <recommendedName>
        <fullName evidence="1">HTH marR-type domain-containing protein</fullName>
    </recommendedName>
</protein>
<dbReference type="PROSITE" id="PS50995">
    <property type="entry name" value="HTH_MARR_2"/>
    <property type="match status" value="1"/>
</dbReference>
<keyword evidence="3" id="KW-1185">Reference proteome</keyword>
<gene>
    <name evidence="2" type="ORF">CAL29_29060</name>
</gene>
<dbReference type="Gene3D" id="1.10.10.10">
    <property type="entry name" value="Winged helix-like DNA-binding domain superfamily/Winged helix DNA-binding domain"/>
    <property type="match status" value="1"/>
</dbReference>
<name>A0A261S3I0_9BORD</name>